<protein>
    <submittedName>
        <fullName evidence="4">YqeG family HAD IIIA-type phosphatase</fullName>
    </submittedName>
</protein>
<evidence type="ECO:0000313" key="4">
    <source>
        <dbReference type="EMBL" id="HIV75131.1"/>
    </source>
</evidence>
<evidence type="ECO:0000256" key="2">
    <source>
        <dbReference type="ARBA" id="ARBA00022801"/>
    </source>
</evidence>
<evidence type="ECO:0000256" key="1">
    <source>
        <dbReference type="ARBA" id="ARBA00001946"/>
    </source>
</evidence>
<dbReference type="EMBL" id="DXHX01000123">
    <property type="protein sequence ID" value="HIV75131.1"/>
    <property type="molecule type" value="Genomic_DNA"/>
</dbReference>
<dbReference type="NCBIfam" id="TIGR01668">
    <property type="entry name" value="YqeG_hyp_ppase"/>
    <property type="match status" value="1"/>
</dbReference>
<reference evidence="4" key="1">
    <citation type="journal article" date="2021" name="PeerJ">
        <title>Extensive microbial diversity within the chicken gut microbiome revealed by metagenomics and culture.</title>
        <authorList>
            <person name="Gilroy R."/>
            <person name="Ravi A."/>
            <person name="Getino M."/>
            <person name="Pursley I."/>
            <person name="Horton D.L."/>
            <person name="Alikhan N.F."/>
            <person name="Baker D."/>
            <person name="Gharbi K."/>
            <person name="Hall N."/>
            <person name="Watson M."/>
            <person name="Adriaenssens E.M."/>
            <person name="Foster-Nyarko E."/>
            <person name="Jarju S."/>
            <person name="Secka A."/>
            <person name="Antonio M."/>
            <person name="Oren A."/>
            <person name="Chaudhuri R.R."/>
            <person name="La Ragione R."/>
            <person name="Hildebrand F."/>
            <person name="Pallen M.J."/>
        </authorList>
    </citation>
    <scope>NUCLEOTIDE SEQUENCE</scope>
    <source>
        <strain evidence="4">CHK169-2315</strain>
    </source>
</reference>
<dbReference type="Gene3D" id="3.40.50.1000">
    <property type="entry name" value="HAD superfamily/HAD-like"/>
    <property type="match status" value="1"/>
</dbReference>
<proteinExistence type="predicted"/>
<dbReference type="CDD" id="cd16416">
    <property type="entry name" value="HAD_BsYqeG-like"/>
    <property type="match status" value="1"/>
</dbReference>
<name>A0A9D1TK48_9BACI</name>
<keyword evidence="3" id="KW-0460">Magnesium</keyword>
<organism evidence="4 5">
    <name type="scientific">Candidatus Pseudogracilibacillus intestinigallinarum</name>
    <dbReference type="NCBI Taxonomy" id="2838742"/>
    <lineage>
        <taxon>Bacteria</taxon>
        <taxon>Bacillati</taxon>
        <taxon>Bacillota</taxon>
        <taxon>Bacilli</taxon>
        <taxon>Bacillales</taxon>
        <taxon>Bacillaceae</taxon>
        <taxon>Pseudogracilibacillus</taxon>
    </lineage>
</organism>
<dbReference type="NCBIfam" id="TIGR01549">
    <property type="entry name" value="HAD-SF-IA-v1"/>
    <property type="match status" value="1"/>
</dbReference>
<dbReference type="PANTHER" id="PTHR46470:SF3">
    <property type="entry name" value="N-ACYLNEURAMINATE-9-PHOSPHATASE"/>
    <property type="match status" value="1"/>
</dbReference>
<dbReference type="AlphaFoldDB" id="A0A9D1TK48"/>
<dbReference type="InterPro" id="IPR036412">
    <property type="entry name" value="HAD-like_sf"/>
</dbReference>
<sequence>MLNLFLPNKHVDTVYDITPTFLKENGKKAVIVDLDNTLVPWNVSNATEEIKTWLHSMEEANIKVTIFSNNNEERVRIFSEPLHIPFIHKANKPLKTKFRRAQKLMGVKKDEVVVIGDQLLTDILGGNRAGFYTILVVPIVQSDAAITKFNRRMERKILNRFYAQGKLTKRVLHDE</sequence>
<dbReference type="GO" id="GO:0019752">
    <property type="term" value="P:carboxylic acid metabolic process"/>
    <property type="evidence" value="ECO:0007669"/>
    <property type="project" value="UniProtKB-ARBA"/>
</dbReference>
<gene>
    <name evidence="4" type="ORF">H9895_08655</name>
</gene>
<dbReference type="InterPro" id="IPR023214">
    <property type="entry name" value="HAD_sf"/>
</dbReference>
<evidence type="ECO:0000313" key="5">
    <source>
        <dbReference type="Proteomes" id="UP000823937"/>
    </source>
</evidence>
<dbReference type="Pfam" id="PF13242">
    <property type="entry name" value="Hydrolase_like"/>
    <property type="match status" value="1"/>
</dbReference>
<dbReference type="SUPFAM" id="SSF56784">
    <property type="entry name" value="HAD-like"/>
    <property type="match status" value="1"/>
</dbReference>
<comment type="caution">
    <text evidence="4">The sequence shown here is derived from an EMBL/GenBank/DDBJ whole genome shotgun (WGS) entry which is preliminary data.</text>
</comment>
<keyword evidence="2" id="KW-0378">Hydrolase</keyword>
<accession>A0A9D1TK48</accession>
<comment type="cofactor">
    <cofactor evidence="1">
        <name>Mg(2+)</name>
        <dbReference type="ChEBI" id="CHEBI:18420"/>
    </cofactor>
</comment>
<dbReference type="InterPro" id="IPR051400">
    <property type="entry name" value="HAD-like_hydrolase"/>
</dbReference>
<dbReference type="GO" id="GO:0008962">
    <property type="term" value="F:phosphatidylglycerophosphatase activity"/>
    <property type="evidence" value="ECO:0007669"/>
    <property type="project" value="InterPro"/>
</dbReference>
<dbReference type="Proteomes" id="UP000823937">
    <property type="component" value="Unassembled WGS sequence"/>
</dbReference>
<dbReference type="InterPro" id="IPR006439">
    <property type="entry name" value="HAD-SF_hydro_IA"/>
</dbReference>
<dbReference type="InterPro" id="IPR010021">
    <property type="entry name" value="PGPP1/Gep4"/>
</dbReference>
<dbReference type="NCBIfam" id="TIGR01662">
    <property type="entry name" value="HAD-SF-IIIA"/>
    <property type="match status" value="1"/>
</dbReference>
<reference evidence="4" key="2">
    <citation type="submission" date="2021-04" db="EMBL/GenBank/DDBJ databases">
        <authorList>
            <person name="Gilroy R."/>
        </authorList>
    </citation>
    <scope>NUCLEOTIDE SEQUENCE</scope>
    <source>
        <strain evidence="4">CHK169-2315</strain>
    </source>
</reference>
<dbReference type="InterPro" id="IPR006549">
    <property type="entry name" value="HAD-SF_hydro_IIIA"/>
</dbReference>
<evidence type="ECO:0000256" key="3">
    <source>
        <dbReference type="ARBA" id="ARBA00022842"/>
    </source>
</evidence>
<dbReference type="PANTHER" id="PTHR46470">
    <property type="entry name" value="N-ACYLNEURAMINATE-9-PHOSPHATASE"/>
    <property type="match status" value="1"/>
</dbReference>